<name>B7BD94_9BACT</name>
<dbReference type="HOGENOM" id="CLU_2881808_0_0_10"/>
<sequence length="63" mass="7261">MYNLLCGENMENKRKYKRERHLVSFATIYLINNTLAGADVGFKVDTTSTPFPLSDDCRIFVDK</sequence>
<evidence type="ECO:0000313" key="2">
    <source>
        <dbReference type="Proteomes" id="UP000005510"/>
    </source>
</evidence>
<dbReference type="EMBL" id="ABYH01000328">
    <property type="protein sequence ID" value="EEC95604.1"/>
    <property type="molecule type" value="Genomic_DNA"/>
</dbReference>
<evidence type="ECO:0000313" key="1">
    <source>
        <dbReference type="EMBL" id="EEC95604.1"/>
    </source>
</evidence>
<reference evidence="1 2" key="2">
    <citation type="submission" date="2008-10" db="EMBL/GenBank/DDBJ databases">
        <authorList>
            <person name="Fulton L."/>
            <person name="Clifton S."/>
            <person name="Fulton B."/>
            <person name="Xu J."/>
            <person name="Minx P."/>
            <person name="Pepin K.H."/>
            <person name="Johnson M."/>
            <person name="Bhonagiri V."/>
            <person name="Nash W.E."/>
            <person name="Mardis E.R."/>
            <person name="Wilson R.K."/>
        </authorList>
    </citation>
    <scope>NUCLEOTIDE SEQUENCE [LARGE SCALE GENOMIC DNA]</scope>
    <source>
        <strain evidence="1 2">DSM 18315</strain>
    </source>
</reference>
<protein>
    <submittedName>
        <fullName evidence="1">Uncharacterized protein</fullName>
    </submittedName>
</protein>
<organism evidence="1 2">
    <name type="scientific">Parabacteroides johnsonii DSM 18315</name>
    <dbReference type="NCBI Taxonomy" id="537006"/>
    <lineage>
        <taxon>Bacteria</taxon>
        <taxon>Pseudomonadati</taxon>
        <taxon>Bacteroidota</taxon>
        <taxon>Bacteroidia</taxon>
        <taxon>Bacteroidales</taxon>
        <taxon>Tannerellaceae</taxon>
        <taxon>Parabacteroides</taxon>
    </lineage>
</organism>
<dbReference type="STRING" id="537006.PRABACTJOHN_03014"/>
<gene>
    <name evidence="1" type="ORF">PRABACTJOHN_03014</name>
</gene>
<reference evidence="1 2" key="1">
    <citation type="submission" date="2008-10" db="EMBL/GenBank/DDBJ databases">
        <title>Draft genome sequence of Parabacteroides johnsonii (DSM 18315).</title>
        <authorList>
            <person name="Sudarsanam P."/>
            <person name="Ley R."/>
            <person name="Guruge J."/>
            <person name="Turnbaugh P.J."/>
            <person name="Mahowald M."/>
            <person name="Liep D."/>
            <person name="Gordon J."/>
        </authorList>
    </citation>
    <scope>NUCLEOTIDE SEQUENCE [LARGE SCALE GENOMIC DNA]</scope>
    <source>
        <strain evidence="1 2">DSM 18315</strain>
    </source>
</reference>
<proteinExistence type="predicted"/>
<dbReference type="AlphaFoldDB" id="B7BD94"/>
<dbReference type="Proteomes" id="UP000005510">
    <property type="component" value="Unassembled WGS sequence"/>
</dbReference>
<accession>B7BD94</accession>
<comment type="caution">
    <text evidence="1">The sequence shown here is derived from an EMBL/GenBank/DDBJ whole genome shotgun (WGS) entry which is preliminary data.</text>
</comment>